<evidence type="ECO:0000313" key="2">
    <source>
        <dbReference type="Proteomes" id="UP001056120"/>
    </source>
</evidence>
<reference evidence="2" key="1">
    <citation type="journal article" date="2022" name="Mol. Ecol. Resour.">
        <title>The genomes of chicory, endive, great burdock and yacon provide insights into Asteraceae palaeo-polyploidization history and plant inulin production.</title>
        <authorList>
            <person name="Fan W."/>
            <person name="Wang S."/>
            <person name="Wang H."/>
            <person name="Wang A."/>
            <person name="Jiang F."/>
            <person name="Liu H."/>
            <person name="Zhao H."/>
            <person name="Xu D."/>
            <person name="Zhang Y."/>
        </authorList>
    </citation>
    <scope>NUCLEOTIDE SEQUENCE [LARGE SCALE GENOMIC DNA]</scope>
    <source>
        <strain evidence="2">cv. Yunnan</strain>
    </source>
</reference>
<dbReference type="EMBL" id="CM042022">
    <property type="protein sequence ID" value="KAI3816355.1"/>
    <property type="molecule type" value="Genomic_DNA"/>
</dbReference>
<proteinExistence type="predicted"/>
<protein>
    <submittedName>
        <fullName evidence="1">Uncharacterized protein</fullName>
    </submittedName>
</protein>
<reference evidence="1 2" key="2">
    <citation type="journal article" date="2022" name="Mol. Ecol. Resour.">
        <title>The genomes of chicory, endive, great burdock and yacon provide insights into Asteraceae paleo-polyploidization history and plant inulin production.</title>
        <authorList>
            <person name="Fan W."/>
            <person name="Wang S."/>
            <person name="Wang H."/>
            <person name="Wang A."/>
            <person name="Jiang F."/>
            <person name="Liu H."/>
            <person name="Zhao H."/>
            <person name="Xu D."/>
            <person name="Zhang Y."/>
        </authorList>
    </citation>
    <scope>NUCLEOTIDE SEQUENCE [LARGE SCALE GENOMIC DNA]</scope>
    <source>
        <strain evidence="2">cv. Yunnan</strain>
        <tissue evidence="1">Leaves</tissue>
    </source>
</reference>
<gene>
    <name evidence="1" type="ORF">L1987_16048</name>
</gene>
<organism evidence="1 2">
    <name type="scientific">Smallanthus sonchifolius</name>
    <dbReference type="NCBI Taxonomy" id="185202"/>
    <lineage>
        <taxon>Eukaryota</taxon>
        <taxon>Viridiplantae</taxon>
        <taxon>Streptophyta</taxon>
        <taxon>Embryophyta</taxon>
        <taxon>Tracheophyta</taxon>
        <taxon>Spermatophyta</taxon>
        <taxon>Magnoliopsida</taxon>
        <taxon>eudicotyledons</taxon>
        <taxon>Gunneridae</taxon>
        <taxon>Pentapetalae</taxon>
        <taxon>asterids</taxon>
        <taxon>campanulids</taxon>
        <taxon>Asterales</taxon>
        <taxon>Asteraceae</taxon>
        <taxon>Asteroideae</taxon>
        <taxon>Heliantheae alliance</taxon>
        <taxon>Millerieae</taxon>
        <taxon>Smallanthus</taxon>
    </lineage>
</organism>
<dbReference type="Proteomes" id="UP001056120">
    <property type="component" value="Linkage Group LG05"/>
</dbReference>
<sequence>MALVNILHMNVGDGESSYASNSLVQETWIQKVVPFLKRSIKGVINNDVFSDCFTVADLGCSSGTNALVVSFNIFDIMHEMFQGPSMIESSPTKVCTLFTLVLVLTGFLRCLKALKITEQIYICRKQVLQMYMNNMENNGMLISQSFYKCIPKDSGGALMELLGQSLVEMLKEVLFVSKLKNNISVRVYSPCEDEVKNAIEYQGSFSLENMNHFKVNWDPHDTDYTSMNDSNNLSQIHGKTHQKL</sequence>
<accession>A0ACB9J9E4</accession>
<evidence type="ECO:0000313" key="1">
    <source>
        <dbReference type="EMBL" id="KAI3816355.1"/>
    </source>
</evidence>
<name>A0ACB9J9E4_9ASTR</name>
<comment type="caution">
    <text evidence="1">The sequence shown here is derived from an EMBL/GenBank/DDBJ whole genome shotgun (WGS) entry which is preliminary data.</text>
</comment>
<keyword evidence="2" id="KW-1185">Reference proteome</keyword>